<dbReference type="GO" id="GO:0016831">
    <property type="term" value="F:carboxy-lyase activity"/>
    <property type="evidence" value="ECO:0007669"/>
    <property type="project" value="UniProtKB-KW"/>
</dbReference>
<sequence length="481" mass="51638">MDEAEYRKWAAAAAEWTAAYRAGLREMPVRAQIEPGSVLAQLPAAAPEQGEDFAQIFADFERLVPPALTHWQHPRFFAYFPANATMPSVIAEQLTAAIAANCMLWQTSPAGTEMEIRMLEWLSGLCGLPASWQGVIQDSASSGTLAAVLTARERATGWQGNEAGLAGGPPLRMYYSRHAHASVPKAIMLAGLGRANAVAIDLDADGAMDAGALERAIEADRAAGMKPAGVVATVGATSTGDADGLAATGAVVRRHGLYGHVDAAWAGSAALCPEHRGLLDGLEQWDSYLFNPHKWLGTNFDLCAHYLKDPAAQIRTFGAQPDYLQTAGVEQPADFSSWTAPLGRRFRALKLWFVLRSYGAEGLRTMIRNHVAWAEEAERALAAQPGFAICAPRRLSLFLFRHEPAGLGDAALDEHNARLLEAINDDGFLYLTQTRLAGRYALRLQVGAAAATRDDVLASVERIAEIAASLPASKQVREADA</sequence>
<keyword evidence="9" id="KW-1185">Reference proteome</keyword>
<evidence type="ECO:0000256" key="3">
    <source>
        <dbReference type="ARBA" id="ARBA00022793"/>
    </source>
</evidence>
<comment type="similarity">
    <text evidence="2 7">Belongs to the group II decarboxylase family.</text>
</comment>
<dbReference type="Gene3D" id="1.20.1340.10">
    <property type="entry name" value="dopa decarboxylase, N-terminal domain"/>
    <property type="match status" value="1"/>
</dbReference>
<dbReference type="GO" id="GO:0008483">
    <property type="term" value="F:transaminase activity"/>
    <property type="evidence" value="ECO:0007669"/>
    <property type="project" value="UniProtKB-KW"/>
</dbReference>
<dbReference type="GO" id="GO:0006520">
    <property type="term" value="P:amino acid metabolic process"/>
    <property type="evidence" value="ECO:0007669"/>
    <property type="project" value="InterPro"/>
</dbReference>
<gene>
    <name evidence="8" type="ORF">ISN26_01855</name>
</gene>
<dbReference type="Gene3D" id="3.90.1150.10">
    <property type="entry name" value="Aspartate Aminotransferase, domain 1"/>
    <property type="match status" value="1"/>
</dbReference>
<keyword evidence="3" id="KW-0210">Decarboxylase</keyword>
<dbReference type="InterPro" id="IPR015421">
    <property type="entry name" value="PyrdxlP-dep_Trfase_major"/>
</dbReference>
<dbReference type="PRINTS" id="PR00800">
    <property type="entry name" value="YHDCRBOXLASE"/>
</dbReference>
<comment type="cofactor">
    <cofactor evidence="1 6 7">
        <name>pyridoxal 5'-phosphate</name>
        <dbReference type="ChEBI" id="CHEBI:597326"/>
    </cofactor>
</comment>
<dbReference type="EMBL" id="JADHEI010000028">
    <property type="protein sequence ID" value="MBF2734825.1"/>
    <property type="molecule type" value="Genomic_DNA"/>
</dbReference>
<dbReference type="GO" id="GO:0005737">
    <property type="term" value="C:cytoplasm"/>
    <property type="evidence" value="ECO:0007669"/>
    <property type="project" value="TreeGrafter"/>
</dbReference>
<keyword evidence="5 7" id="KW-0456">Lyase</keyword>
<dbReference type="GO" id="GO:0019752">
    <property type="term" value="P:carboxylic acid metabolic process"/>
    <property type="evidence" value="ECO:0007669"/>
    <property type="project" value="InterPro"/>
</dbReference>
<proteinExistence type="inferred from homology"/>
<dbReference type="PANTHER" id="PTHR11999:SF70">
    <property type="entry name" value="MIP05841P"/>
    <property type="match status" value="1"/>
</dbReference>
<keyword evidence="4 6" id="KW-0663">Pyridoxal phosphate</keyword>
<evidence type="ECO:0000256" key="1">
    <source>
        <dbReference type="ARBA" id="ARBA00001933"/>
    </source>
</evidence>
<dbReference type="InterPro" id="IPR010977">
    <property type="entry name" value="Aromatic_deC"/>
</dbReference>
<evidence type="ECO:0000256" key="2">
    <source>
        <dbReference type="ARBA" id="ARBA00009533"/>
    </source>
</evidence>
<evidence type="ECO:0000313" key="9">
    <source>
        <dbReference type="Proteomes" id="UP000604381"/>
    </source>
</evidence>
<dbReference type="InterPro" id="IPR002129">
    <property type="entry name" value="PyrdxlP-dep_de-COase"/>
</dbReference>
<dbReference type="Proteomes" id="UP000604381">
    <property type="component" value="Unassembled WGS sequence"/>
</dbReference>
<reference evidence="8" key="1">
    <citation type="submission" date="2020-10" db="EMBL/GenBank/DDBJ databases">
        <title>An improved Amphimedon queenslandica hologenome assembly reveals how three proteobacterial symbionts can extend the metabolic phenotypic of their marine sponge host.</title>
        <authorList>
            <person name="Degnan B."/>
            <person name="Degnan S."/>
            <person name="Xiang X."/>
        </authorList>
    </citation>
    <scope>NUCLEOTIDE SEQUENCE</scope>
    <source>
        <strain evidence="8">AqS2</strain>
    </source>
</reference>
<keyword evidence="8" id="KW-0808">Transferase</keyword>
<dbReference type="InterPro" id="IPR015424">
    <property type="entry name" value="PyrdxlP-dep_Trfase"/>
</dbReference>
<evidence type="ECO:0000256" key="6">
    <source>
        <dbReference type="PIRSR" id="PIRSR602129-50"/>
    </source>
</evidence>
<evidence type="ECO:0000313" key="8">
    <source>
        <dbReference type="EMBL" id="MBF2734825.1"/>
    </source>
</evidence>
<keyword evidence="8" id="KW-0032">Aminotransferase</keyword>
<comment type="caution">
    <text evidence="8">The sequence shown here is derived from an EMBL/GenBank/DDBJ whole genome shotgun (WGS) entry which is preliminary data.</text>
</comment>
<dbReference type="Gene3D" id="3.40.640.10">
    <property type="entry name" value="Type I PLP-dependent aspartate aminotransferase-like (Major domain)"/>
    <property type="match status" value="1"/>
</dbReference>
<evidence type="ECO:0000256" key="4">
    <source>
        <dbReference type="ARBA" id="ARBA00022898"/>
    </source>
</evidence>
<dbReference type="SUPFAM" id="SSF53383">
    <property type="entry name" value="PLP-dependent transferases"/>
    <property type="match status" value="1"/>
</dbReference>
<organism evidence="8 9">
    <name type="scientific">Candidatus Amphirhobacter heronislandensis</name>
    <dbReference type="NCBI Taxonomy" id="1732024"/>
    <lineage>
        <taxon>Bacteria</taxon>
        <taxon>Pseudomonadati</taxon>
        <taxon>Pseudomonadota</taxon>
        <taxon>Gammaproteobacteria</taxon>
        <taxon>Candidatus Tethybacterales</taxon>
        <taxon>Candidatus Tethybacteraceae</taxon>
        <taxon>Candidatus Amphirhobacter</taxon>
    </lineage>
</organism>
<accession>A0A930UBF3</accession>
<dbReference type="InterPro" id="IPR015422">
    <property type="entry name" value="PyrdxlP-dep_Trfase_small"/>
</dbReference>
<evidence type="ECO:0000256" key="7">
    <source>
        <dbReference type="RuleBase" id="RU000382"/>
    </source>
</evidence>
<evidence type="ECO:0000256" key="5">
    <source>
        <dbReference type="ARBA" id="ARBA00023239"/>
    </source>
</evidence>
<name>A0A930UBF3_9GAMM</name>
<protein>
    <submittedName>
        <fullName evidence="8">Aspartate aminotransferase family protein</fullName>
    </submittedName>
</protein>
<feature type="modified residue" description="N6-(pyridoxal phosphate)lysine" evidence="6">
    <location>
        <position position="294"/>
    </location>
</feature>
<dbReference type="Pfam" id="PF00282">
    <property type="entry name" value="Pyridoxal_deC"/>
    <property type="match status" value="1"/>
</dbReference>
<dbReference type="GO" id="GO:0030170">
    <property type="term" value="F:pyridoxal phosphate binding"/>
    <property type="evidence" value="ECO:0007669"/>
    <property type="project" value="InterPro"/>
</dbReference>
<dbReference type="PANTHER" id="PTHR11999">
    <property type="entry name" value="GROUP II PYRIDOXAL-5-PHOSPHATE DECARBOXYLASE"/>
    <property type="match status" value="1"/>
</dbReference>
<dbReference type="AlphaFoldDB" id="A0A930UBF3"/>